<feature type="region of interest" description="Disordered" evidence="1">
    <location>
        <begin position="338"/>
        <end position="370"/>
    </location>
</feature>
<feature type="region of interest" description="Disordered" evidence="1">
    <location>
        <begin position="50"/>
        <end position="125"/>
    </location>
</feature>
<feature type="transmembrane region" description="Helical" evidence="2">
    <location>
        <begin position="23"/>
        <end position="41"/>
    </location>
</feature>
<dbReference type="AlphaFoldDB" id="A0A433U8Z9"/>
<keyword evidence="2" id="KW-0472">Membrane</keyword>
<dbReference type="OrthoDB" id="207378at2759"/>
<reference evidence="3 4" key="1">
    <citation type="submission" date="2019-01" db="EMBL/GenBank/DDBJ databases">
        <title>A draft genome assembly of the solar-powered sea slug Elysia chlorotica.</title>
        <authorList>
            <person name="Cai H."/>
            <person name="Li Q."/>
            <person name="Fang X."/>
            <person name="Li J."/>
            <person name="Curtis N.E."/>
            <person name="Altenburger A."/>
            <person name="Shibata T."/>
            <person name="Feng M."/>
            <person name="Maeda T."/>
            <person name="Schwartz J.A."/>
            <person name="Shigenobu S."/>
            <person name="Lundholm N."/>
            <person name="Nishiyama T."/>
            <person name="Yang H."/>
            <person name="Hasebe M."/>
            <person name="Li S."/>
            <person name="Pierce S.K."/>
            <person name="Wang J."/>
        </authorList>
    </citation>
    <scope>NUCLEOTIDE SEQUENCE [LARGE SCALE GENOMIC DNA]</scope>
    <source>
        <strain evidence="3">EC2010</strain>
        <tissue evidence="3">Whole organism of an adult</tissue>
    </source>
</reference>
<organism evidence="3 4">
    <name type="scientific">Elysia chlorotica</name>
    <name type="common">Eastern emerald elysia</name>
    <name type="synonym">Sea slug</name>
    <dbReference type="NCBI Taxonomy" id="188477"/>
    <lineage>
        <taxon>Eukaryota</taxon>
        <taxon>Metazoa</taxon>
        <taxon>Spiralia</taxon>
        <taxon>Lophotrochozoa</taxon>
        <taxon>Mollusca</taxon>
        <taxon>Gastropoda</taxon>
        <taxon>Heterobranchia</taxon>
        <taxon>Euthyneura</taxon>
        <taxon>Panpulmonata</taxon>
        <taxon>Sacoglossa</taxon>
        <taxon>Placobranchoidea</taxon>
        <taxon>Plakobranchidae</taxon>
        <taxon>Elysia</taxon>
    </lineage>
</organism>
<keyword evidence="4" id="KW-1185">Reference proteome</keyword>
<feature type="region of interest" description="Disordered" evidence="1">
    <location>
        <begin position="292"/>
        <end position="326"/>
    </location>
</feature>
<accession>A0A433U8Z9</accession>
<evidence type="ECO:0000313" key="4">
    <source>
        <dbReference type="Proteomes" id="UP000271974"/>
    </source>
</evidence>
<protein>
    <submittedName>
        <fullName evidence="3">Uncharacterized protein</fullName>
    </submittedName>
</protein>
<proteinExistence type="predicted"/>
<evidence type="ECO:0000313" key="3">
    <source>
        <dbReference type="EMBL" id="RUS90315.1"/>
    </source>
</evidence>
<comment type="caution">
    <text evidence="3">The sequence shown here is derived from an EMBL/GenBank/DDBJ whole genome shotgun (WGS) entry which is preliminary data.</text>
</comment>
<dbReference type="Proteomes" id="UP000271974">
    <property type="component" value="Unassembled WGS sequence"/>
</dbReference>
<feature type="region of interest" description="Disordered" evidence="1">
    <location>
        <begin position="209"/>
        <end position="249"/>
    </location>
</feature>
<dbReference type="EMBL" id="RQTK01000035">
    <property type="protein sequence ID" value="RUS90315.1"/>
    <property type="molecule type" value="Genomic_DNA"/>
</dbReference>
<evidence type="ECO:0000256" key="1">
    <source>
        <dbReference type="SAM" id="MobiDB-lite"/>
    </source>
</evidence>
<sequence length="370" mass="41454">MYYFNNNRRTVLYFTYHFVMERFMATVLLSFAVSYILSLLIETPVRNIIKPSKKNNKPSGRTQLDSLGSKARQDQDKKSSAIPMASFSKLSRTKAEGMRSRNVYLPDEPRSATQTPSSPEPKFPMSVGSGLYPSILSETQESRMFDRQPTVKRESAYKHTAYETITKTASFDDEEATGAVNSDYISLLDQPMSPAVTEERPNFLRQKLEEQRQMQQQTDSPQPRDADYSKAWSKRKRLPKFAETSQEMRGASLGEMGISSGNIDRQTNPAEQPIRIKTDSAAPQTTQIIADVEEPREPPQSFQTAVRVSTKTDKENLPTDPPIAPEVIGIVNEGYDLDPDDVEAVLPSAPPETPKSGRSETSKNAEPMLA</sequence>
<keyword evidence="2" id="KW-0812">Transmembrane</keyword>
<gene>
    <name evidence="3" type="ORF">EGW08_001913</name>
</gene>
<keyword evidence="2" id="KW-1133">Transmembrane helix</keyword>
<feature type="compositionally biased region" description="Polar residues" evidence="1">
    <location>
        <begin position="300"/>
        <end position="309"/>
    </location>
</feature>
<name>A0A433U8Z9_ELYCH</name>
<evidence type="ECO:0000256" key="2">
    <source>
        <dbReference type="SAM" id="Phobius"/>
    </source>
</evidence>